<evidence type="ECO:0000313" key="2">
    <source>
        <dbReference type="EMBL" id="CAH1453832.1"/>
    </source>
</evidence>
<keyword evidence="1" id="KW-0812">Transmembrane</keyword>
<keyword evidence="1" id="KW-0472">Membrane</keyword>
<dbReference type="AlphaFoldDB" id="A0AAU9PTV5"/>
<reference evidence="2 3" key="1">
    <citation type="submission" date="2022-01" db="EMBL/GenBank/DDBJ databases">
        <authorList>
            <person name="Xiong W."/>
            <person name="Schranz E."/>
        </authorList>
    </citation>
    <scope>NUCLEOTIDE SEQUENCE [LARGE SCALE GENOMIC DNA]</scope>
</reference>
<feature type="transmembrane region" description="Helical" evidence="1">
    <location>
        <begin position="35"/>
        <end position="57"/>
    </location>
</feature>
<name>A0AAU9PTV5_9ASTR</name>
<evidence type="ECO:0008006" key="4">
    <source>
        <dbReference type="Google" id="ProtNLM"/>
    </source>
</evidence>
<organism evidence="2 3">
    <name type="scientific">Lactuca virosa</name>
    <dbReference type="NCBI Taxonomy" id="75947"/>
    <lineage>
        <taxon>Eukaryota</taxon>
        <taxon>Viridiplantae</taxon>
        <taxon>Streptophyta</taxon>
        <taxon>Embryophyta</taxon>
        <taxon>Tracheophyta</taxon>
        <taxon>Spermatophyta</taxon>
        <taxon>Magnoliopsida</taxon>
        <taxon>eudicotyledons</taxon>
        <taxon>Gunneridae</taxon>
        <taxon>Pentapetalae</taxon>
        <taxon>asterids</taxon>
        <taxon>campanulids</taxon>
        <taxon>Asterales</taxon>
        <taxon>Asteraceae</taxon>
        <taxon>Cichorioideae</taxon>
        <taxon>Cichorieae</taxon>
        <taxon>Lactucinae</taxon>
        <taxon>Lactuca</taxon>
    </lineage>
</organism>
<gene>
    <name evidence="2" type="ORF">LVIROSA_LOCUS39046</name>
</gene>
<accession>A0AAU9PTV5</accession>
<evidence type="ECO:0000256" key="1">
    <source>
        <dbReference type="SAM" id="Phobius"/>
    </source>
</evidence>
<sequence length="136" mass="14954">MAENGTDQQQSPFDETLAKTLKFLPIIALSDGDPVWLVISFVVVLVFNLLIPVLIIIIPVLIILSPVFIILVFILLIPVLIYRYVTGKHPIWGDHVDEVRKKIVEAVEKLGKEVKDKMEELVANLGGGGGGSIGRD</sequence>
<dbReference type="Proteomes" id="UP001157418">
    <property type="component" value="Unassembled WGS sequence"/>
</dbReference>
<feature type="transmembrane region" description="Helical" evidence="1">
    <location>
        <begin position="63"/>
        <end position="85"/>
    </location>
</feature>
<keyword evidence="3" id="KW-1185">Reference proteome</keyword>
<dbReference type="EMBL" id="CAKMRJ010005745">
    <property type="protein sequence ID" value="CAH1453832.1"/>
    <property type="molecule type" value="Genomic_DNA"/>
</dbReference>
<comment type="caution">
    <text evidence="2">The sequence shown here is derived from an EMBL/GenBank/DDBJ whole genome shotgun (WGS) entry which is preliminary data.</text>
</comment>
<evidence type="ECO:0000313" key="3">
    <source>
        <dbReference type="Proteomes" id="UP001157418"/>
    </source>
</evidence>
<proteinExistence type="predicted"/>
<keyword evidence="1" id="KW-1133">Transmembrane helix</keyword>
<protein>
    <recommendedName>
        <fullName evidence="4">Oleosin</fullName>
    </recommendedName>
</protein>